<dbReference type="InterPro" id="IPR032466">
    <property type="entry name" value="Metal_Hydrolase"/>
</dbReference>
<accession>A0ABS2RMW1</accession>
<dbReference type="Gene3D" id="3.20.20.140">
    <property type="entry name" value="Metal-dependent hydrolases"/>
    <property type="match status" value="1"/>
</dbReference>
<dbReference type="GO" id="GO:0008880">
    <property type="term" value="F:glucuronate isomerase activity"/>
    <property type="evidence" value="ECO:0007669"/>
    <property type="project" value="UniProtKB-EC"/>
</dbReference>
<keyword evidence="6 7" id="KW-0413">Isomerase</keyword>
<sequence length="481" mass="53536">MSAHPQLSLHPDRLFPADPGIRDVARRLYQAVRELPIVSPHGHVPPQWLTANTAFTDPTSLLITPDHYVTRMLHAGGVGLDRLGVGRDPEAGPLPEQEARVAWRLLCERWADYRGTPVRYWLEDELVDIFGVTLRPSAQTADTIYDQIAAALATDEFRPRALFDRFGIEVLATTDDPCDDLAAHRQLRDDPTFTGRVIPTFRPDRYLEPAIATWNDDVDRLATVAAIDTGDYDGYLAALEARRRYFVEHGATSADHSHADVQTEPLSPTEAARIFGAARAGQASPAECVAFRRHMLGEMARMSCEDGLVMTLHPAVYRNHHAPTYTRFGADVGSDIPIAAEFTRALQPLLSRYGTHPGFHLVLFTIDEDVYSRELAPLAGFYPSVYVGAPWWFIDAPEAIRRYRSAVTETVGFSRTSGFIDDTRAFCSIPARHDMARRLDSGYLAGLVAEHRLAEDEALETAVALVRQNPRTAFKLDGPIR</sequence>
<dbReference type="InterPro" id="IPR003766">
    <property type="entry name" value="Uronate_isomerase"/>
</dbReference>
<evidence type="ECO:0000256" key="4">
    <source>
        <dbReference type="ARBA" id="ARBA00012546"/>
    </source>
</evidence>
<keyword evidence="8" id="KW-1185">Reference proteome</keyword>
<dbReference type="Pfam" id="PF02614">
    <property type="entry name" value="UxaC"/>
    <property type="match status" value="1"/>
</dbReference>
<evidence type="ECO:0000313" key="7">
    <source>
        <dbReference type="EMBL" id="MBM7800351.1"/>
    </source>
</evidence>
<proteinExistence type="inferred from homology"/>
<evidence type="ECO:0000256" key="6">
    <source>
        <dbReference type="ARBA" id="ARBA00023235"/>
    </source>
</evidence>
<evidence type="ECO:0000256" key="2">
    <source>
        <dbReference type="ARBA" id="ARBA00004892"/>
    </source>
</evidence>
<dbReference type="EMBL" id="JAFBCF010000001">
    <property type="protein sequence ID" value="MBM7800351.1"/>
    <property type="molecule type" value="Genomic_DNA"/>
</dbReference>
<organism evidence="7 8">
    <name type="scientific">Microlunatus panaciterrae</name>
    <dbReference type="NCBI Taxonomy" id="400768"/>
    <lineage>
        <taxon>Bacteria</taxon>
        <taxon>Bacillati</taxon>
        <taxon>Actinomycetota</taxon>
        <taxon>Actinomycetes</taxon>
        <taxon>Propionibacteriales</taxon>
        <taxon>Propionibacteriaceae</taxon>
        <taxon>Microlunatus</taxon>
    </lineage>
</organism>
<evidence type="ECO:0000256" key="5">
    <source>
        <dbReference type="ARBA" id="ARBA00020555"/>
    </source>
</evidence>
<reference evidence="7 8" key="1">
    <citation type="submission" date="2021-01" db="EMBL/GenBank/DDBJ databases">
        <title>Sequencing the genomes of 1000 actinobacteria strains.</title>
        <authorList>
            <person name="Klenk H.-P."/>
        </authorList>
    </citation>
    <scope>NUCLEOTIDE SEQUENCE [LARGE SCALE GENOMIC DNA]</scope>
    <source>
        <strain evidence="7 8">DSM 18662</strain>
    </source>
</reference>
<evidence type="ECO:0000256" key="3">
    <source>
        <dbReference type="ARBA" id="ARBA00008397"/>
    </source>
</evidence>
<evidence type="ECO:0000313" key="8">
    <source>
        <dbReference type="Proteomes" id="UP000704762"/>
    </source>
</evidence>
<dbReference type="Gene3D" id="1.10.2020.10">
    <property type="entry name" value="uronate isomerase, domain 2, chain A"/>
    <property type="match status" value="1"/>
</dbReference>
<comment type="similarity">
    <text evidence="3">Belongs to the metallo-dependent hydrolases superfamily. Uronate isomerase family.</text>
</comment>
<dbReference type="SUPFAM" id="SSF51556">
    <property type="entry name" value="Metallo-dependent hydrolases"/>
    <property type="match status" value="1"/>
</dbReference>
<dbReference type="NCBIfam" id="NF002794">
    <property type="entry name" value="PRK02925.1"/>
    <property type="match status" value="1"/>
</dbReference>
<protein>
    <recommendedName>
        <fullName evidence="5">Uronate isomerase</fullName>
        <ecNumber evidence="4">5.3.1.12</ecNumber>
    </recommendedName>
</protein>
<dbReference type="Proteomes" id="UP000704762">
    <property type="component" value="Unassembled WGS sequence"/>
</dbReference>
<comment type="pathway">
    <text evidence="2">Carbohydrate metabolism; pentose and glucuronate interconversion.</text>
</comment>
<gene>
    <name evidence="7" type="ORF">JOE57_003272</name>
</gene>
<comment type="catalytic activity">
    <reaction evidence="1">
        <text>D-glucuronate = D-fructuronate</text>
        <dbReference type="Rhea" id="RHEA:13049"/>
        <dbReference type="ChEBI" id="CHEBI:58720"/>
        <dbReference type="ChEBI" id="CHEBI:59863"/>
        <dbReference type="EC" id="5.3.1.12"/>
    </reaction>
</comment>
<dbReference type="EC" id="5.3.1.12" evidence="4"/>
<evidence type="ECO:0000256" key="1">
    <source>
        <dbReference type="ARBA" id="ARBA00001165"/>
    </source>
</evidence>
<dbReference type="PANTHER" id="PTHR30068">
    <property type="entry name" value="URONATE ISOMERASE"/>
    <property type="match status" value="1"/>
</dbReference>
<comment type="caution">
    <text evidence="7">The sequence shown here is derived from an EMBL/GenBank/DDBJ whole genome shotgun (WGS) entry which is preliminary data.</text>
</comment>
<dbReference type="PANTHER" id="PTHR30068:SF4">
    <property type="entry name" value="URONATE ISOMERASE"/>
    <property type="match status" value="1"/>
</dbReference>
<name>A0ABS2RMW1_9ACTN</name>